<feature type="transmembrane region" description="Helical" evidence="1">
    <location>
        <begin position="38"/>
        <end position="55"/>
    </location>
</feature>
<protein>
    <submittedName>
        <fullName evidence="2">Uncharacterized protein</fullName>
    </submittedName>
</protein>
<accession>A0A6C0J9A5</accession>
<feature type="transmembrane region" description="Helical" evidence="1">
    <location>
        <begin position="101"/>
        <end position="119"/>
    </location>
</feature>
<name>A0A6C0J9A5_9ZZZZ</name>
<dbReference type="EMBL" id="MN740338">
    <property type="protein sequence ID" value="QHU01326.1"/>
    <property type="molecule type" value="Genomic_DNA"/>
</dbReference>
<evidence type="ECO:0000313" key="2">
    <source>
        <dbReference type="EMBL" id="QHU01326.1"/>
    </source>
</evidence>
<organism evidence="2">
    <name type="scientific">viral metagenome</name>
    <dbReference type="NCBI Taxonomy" id="1070528"/>
    <lineage>
        <taxon>unclassified sequences</taxon>
        <taxon>metagenomes</taxon>
        <taxon>organismal metagenomes</taxon>
    </lineage>
</organism>
<keyword evidence="1" id="KW-0472">Membrane</keyword>
<reference evidence="2" key="1">
    <citation type="journal article" date="2020" name="Nature">
        <title>Giant virus diversity and host interactions through global metagenomics.</title>
        <authorList>
            <person name="Schulz F."/>
            <person name="Roux S."/>
            <person name="Paez-Espino D."/>
            <person name="Jungbluth S."/>
            <person name="Walsh D.A."/>
            <person name="Denef V.J."/>
            <person name="McMahon K.D."/>
            <person name="Konstantinidis K.T."/>
            <person name="Eloe-Fadrosh E.A."/>
            <person name="Kyrpides N.C."/>
            <person name="Woyke T."/>
        </authorList>
    </citation>
    <scope>NUCLEOTIDE SEQUENCE</scope>
    <source>
        <strain evidence="2">GVMAG-M-3300025860-25</strain>
    </source>
</reference>
<feature type="transmembrane region" description="Helical" evidence="1">
    <location>
        <begin position="67"/>
        <end position="89"/>
    </location>
</feature>
<keyword evidence="1" id="KW-0812">Transmembrane</keyword>
<proteinExistence type="predicted"/>
<evidence type="ECO:0000256" key="1">
    <source>
        <dbReference type="SAM" id="Phobius"/>
    </source>
</evidence>
<sequence>MSGNSIIENSTISEIKEYLFKDKLFEIPGIGNFSRGELVLFIVNLLVFPAMFFQMRKTFLRKESGDFNPFFVLLQLFGGAPEGVVGGIIGHMEGNRQQVIIGIYAVFYNSFMLFFRLFGKNGLVKPLFK</sequence>
<dbReference type="AlphaFoldDB" id="A0A6C0J9A5"/>
<keyword evidence="1" id="KW-1133">Transmembrane helix</keyword>